<dbReference type="SMART" id="SM00823">
    <property type="entry name" value="PKS_PP"/>
    <property type="match status" value="1"/>
</dbReference>
<protein>
    <submittedName>
        <fullName evidence="4">Amino acid adenylation domain-containing protein</fullName>
    </submittedName>
</protein>
<dbReference type="InterPro" id="IPR044894">
    <property type="entry name" value="TubC_N_sf"/>
</dbReference>
<dbReference type="SUPFAM" id="SSF47336">
    <property type="entry name" value="ACP-like"/>
    <property type="match status" value="1"/>
</dbReference>
<dbReference type="FunFam" id="3.30.300.30:FF:000010">
    <property type="entry name" value="Enterobactin synthetase component F"/>
    <property type="match status" value="1"/>
</dbReference>
<dbReference type="InterPro" id="IPR000873">
    <property type="entry name" value="AMP-dep_synth/lig_dom"/>
</dbReference>
<dbReference type="InterPro" id="IPR023213">
    <property type="entry name" value="CAT-like_dom_sf"/>
</dbReference>
<dbReference type="Gene3D" id="3.30.300.30">
    <property type="match status" value="1"/>
</dbReference>
<dbReference type="AlphaFoldDB" id="A0A937FY09"/>
<name>A0A937FY09_9BACT</name>
<dbReference type="GO" id="GO:0005737">
    <property type="term" value="C:cytoplasm"/>
    <property type="evidence" value="ECO:0007669"/>
    <property type="project" value="TreeGrafter"/>
</dbReference>
<keyword evidence="5" id="KW-1185">Reference proteome</keyword>
<dbReference type="GO" id="GO:0043041">
    <property type="term" value="P:amino acid activation for nonribosomal peptide biosynthetic process"/>
    <property type="evidence" value="ECO:0007669"/>
    <property type="project" value="TreeGrafter"/>
</dbReference>
<evidence type="ECO:0000313" key="4">
    <source>
        <dbReference type="EMBL" id="MBL6448224.1"/>
    </source>
</evidence>
<dbReference type="InterPro" id="IPR045851">
    <property type="entry name" value="AMP-bd_C_sf"/>
</dbReference>
<dbReference type="Gene3D" id="2.30.38.10">
    <property type="entry name" value="Luciferase, Domain 3"/>
    <property type="match status" value="1"/>
</dbReference>
<proteinExistence type="predicted"/>
<dbReference type="Gene3D" id="3.30.559.10">
    <property type="entry name" value="Chloramphenicol acetyltransferase-like domain"/>
    <property type="match status" value="1"/>
</dbReference>
<sequence length="1120" mass="127357">MKAIITKLRKLNVNLTLVDGKLKINAPQGVLTNDLVQEIKENKEYLINYLEDVARKNSFVKIDKVENKEYYRLSSAQRRLYFLYQFDSTSTVYNLPQTVRLTGTIDKERFNNAFQQLLQRHECLRTSFELINNEPLQKVHDKVNFGIEYLECSESELQLTTEKFIRPFDLQSAPLVRVGIVSTTQEEHLLIVDIHHIVTDGVSQAVLIQDFMTFYNNETLPPIALTYKDYAEWQQSEKQQEEIAKQRDFWKEQFASEPALLELPLDHKRPPVRKHGGSAVDFEISKADAGRLQTIADQEGATMFMVVLAIYNILLAKLCNQEDIVIGTPVAGRQHADLENLIGMFVNTVALRNYPVSSQSFKDFLISVKENTHQCFAHQTYQYEELIDDLQVTRDTSRNPLFDVMFVFQNFSQTELEIPGLTLEPQAWKSQTSKFDITLSTQESEQGLSFSFEYSTELFESDTVERFVTYFKQIISAVIEDMDIRISDIDILTTSEKQQLLQEFNDTKADYPIEKGVISMFERQVETNPEGIAVQYGENHVSYRQLNHKANQIAHQIHEIWDKNGVKRIALLFGPSVELIASMLAVLKTGCAYVPLSPDEADARNILKFSDCEAQLLLTHEELKSHQSDFLSGIEKEKVVYVNQEIPEASQEIAVEVNPEDPIYVIYTSGTTGKPKGVEVMNQGILNMVYHFKHKFDVVEGTRLSQVANIIFDASAFEIWPALAFGGVLNIAPAEIRFDPALMKSWLADNSIEITYQPTAIAEYLLKASWEDSNVSLRVMNIAGDRLNYKSEKDLPFAVFNLYGPTEDSIWTTSCAYPYSGDHYSIGMPIANKRILILGKNNELLPVGVAGEICVSGAGVAKGYVNNLDLTHEKFGVDPFNSQWRMYRTGDWGRWLKNGHIEFLGRIDRQVKIRGYRIELGEIERQLAVHPSINESVVIDIDKSGSKYLVVYYVANETLDAKVLREYLSNALPDYMIPSSFVQMEELPLTANGKLNRRALPEPEITTSDTYQAASNDVEAKLVEIWSEILGLDADKIGVNSNFFELGGHSIRIIELKNKVNEHFNSDFSVAAMFRLTTISKIADHIINGDTGVKEMAEKLDEDLMEAEDNLSIFNQMDDY</sequence>
<dbReference type="Gene3D" id="3.40.50.980">
    <property type="match status" value="2"/>
</dbReference>
<dbReference type="CDD" id="cd05930">
    <property type="entry name" value="A_NRPS"/>
    <property type="match status" value="1"/>
</dbReference>
<dbReference type="InterPro" id="IPR020806">
    <property type="entry name" value="PKS_PP-bd"/>
</dbReference>
<dbReference type="NCBIfam" id="TIGR01733">
    <property type="entry name" value="AA-adenyl-dom"/>
    <property type="match status" value="1"/>
</dbReference>
<feature type="domain" description="Carrier" evidence="3">
    <location>
        <begin position="1013"/>
        <end position="1090"/>
    </location>
</feature>
<dbReference type="PROSITE" id="PS50075">
    <property type="entry name" value="CARRIER"/>
    <property type="match status" value="1"/>
</dbReference>
<evidence type="ECO:0000313" key="5">
    <source>
        <dbReference type="Proteomes" id="UP000614216"/>
    </source>
</evidence>
<dbReference type="EMBL" id="JAEUGD010000059">
    <property type="protein sequence ID" value="MBL6448224.1"/>
    <property type="molecule type" value="Genomic_DNA"/>
</dbReference>
<gene>
    <name evidence="4" type="ORF">JMN32_18060</name>
</gene>
<dbReference type="InterPro" id="IPR036736">
    <property type="entry name" value="ACP-like_sf"/>
</dbReference>
<organism evidence="4 5">
    <name type="scientific">Fulvivirga marina</name>
    <dbReference type="NCBI Taxonomy" id="2494733"/>
    <lineage>
        <taxon>Bacteria</taxon>
        <taxon>Pseudomonadati</taxon>
        <taxon>Bacteroidota</taxon>
        <taxon>Cytophagia</taxon>
        <taxon>Cytophagales</taxon>
        <taxon>Fulvivirgaceae</taxon>
        <taxon>Fulvivirga</taxon>
    </lineage>
</organism>
<dbReference type="PROSITE" id="PS00455">
    <property type="entry name" value="AMP_BINDING"/>
    <property type="match status" value="1"/>
</dbReference>
<dbReference type="SUPFAM" id="SSF56801">
    <property type="entry name" value="Acetyl-CoA synthetase-like"/>
    <property type="match status" value="1"/>
</dbReference>
<keyword evidence="1" id="KW-0596">Phosphopantetheine</keyword>
<comment type="caution">
    <text evidence="4">The sequence shown here is derived from an EMBL/GenBank/DDBJ whole genome shotgun (WGS) entry which is preliminary data.</text>
</comment>
<dbReference type="CDD" id="cd19531">
    <property type="entry name" value="LCL_NRPS-like"/>
    <property type="match status" value="1"/>
</dbReference>
<dbReference type="InterPro" id="IPR009081">
    <property type="entry name" value="PP-bd_ACP"/>
</dbReference>
<evidence type="ECO:0000256" key="1">
    <source>
        <dbReference type="ARBA" id="ARBA00022450"/>
    </source>
</evidence>
<dbReference type="PANTHER" id="PTHR45527">
    <property type="entry name" value="NONRIBOSOMAL PEPTIDE SYNTHETASE"/>
    <property type="match status" value="1"/>
</dbReference>
<dbReference type="InterPro" id="IPR010071">
    <property type="entry name" value="AA_adenyl_dom"/>
</dbReference>
<dbReference type="Pfam" id="PF00550">
    <property type="entry name" value="PP-binding"/>
    <property type="match status" value="1"/>
</dbReference>
<dbReference type="Gene3D" id="1.10.1200.10">
    <property type="entry name" value="ACP-like"/>
    <property type="match status" value="1"/>
</dbReference>
<dbReference type="Pfam" id="PF18563">
    <property type="entry name" value="TubC_N"/>
    <property type="match status" value="1"/>
</dbReference>
<reference evidence="4" key="1">
    <citation type="submission" date="2021-01" db="EMBL/GenBank/DDBJ databases">
        <title>Fulvivirga kasyanovii gen. nov., sp nov., a novel member of the phylum Bacteroidetes isolated from seawater in a mussel farm.</title>
        <authorList>
            <person name="Zhao L.-H."/>
            <person name="Wang Z.-J."/>
        </authorList>
    </citation>
    <scope>NUCLEOTIDE SEQUENCE</scope>
    <source>
        <strain evidence="4">29W222</strain>
    </source>
</reference>
<evidence type="ECO:0000259" key="3">
    <source>
        <dbReference type="PROSITE" id="PS50075"/>
    </source>
</evidence>
<dbReference type="GO" id="GO:0044550">
    <property type="term" value="P:secondary metabolite biosynthetic process"/>
    <property type="evidence" value="ECO:0007669"/>
    <property type="project" value="TreeGrafter"/>
</dbReference>
<dbReference type="InterPro" id="IPR020845">
    <property type="entry name" value="AMP-binding_CS"/>
</dbReference>
<accession>A0A937FY09</accession>
<dbReference type="GO" id="GO:0003824">
    <property type="term" value="F:catalytic activity"/>
    <property type="evidence" value="ECO:0007669"/>
    <property type="project" value="InterPro"/>
</dbReference>
<dbReference type="Gene3D" id="1.10.10.1830">
    <property type="entry name" value="Non-ribosomal peptide synthase, adenylation domain"/>
    <property type="match status" value="1"/>
</dbReference>
<dbReference type="InterPro" id="IPR025110">
    <property type="entry name" value="AMP-bd_C"/>
</dbReference>
<evidence type="ECO:0000256" key="2">
    <source>
        <dbReference type="ARBA" id="ARBA00022553"/>
    </source>
</evidence>
<dbReference type="GO" id="GO:0031177">
    <property type="term" value="F:phosphopantetheine binding"/>
    <property type="evidence" value="ECO:0007669"/>
    <property type="project" value="InterPro"/>
</dbReference>
<dbReference type="Proteomes" id="UP000614216">
    <property type="component" value="Unassembled WGS sequence"/>
</dbReference>
<dbReference type="SUPFAM" id="SSF52777">
    <property type="entry name" value="CoA-dependent acyltransferases"/>
    <property type="match status" value="2"/>
</dbReference>
<dbReference type="Gene3D" id="3.30.559.30">
    <property type="entry name" value="Nonribosomal peptide synthetase, condensation domain"/>
    <property type="match status" value="1"/>
</dbReference>
<dbReference type="PANTHER" id="PTHR45527:SF1">
    <property type="entry name" value="FATTY ACID SYNTHASE"/>
    <property type="match status" value="1"/>
</dbReference>
<dbReference type="InterPro" id="IPR041464">
    <property type="entry name" value="TubC_N"/>
</dbReference>
<dbReference type="Pfam" id="PF13193">
    <property type="entry name" value="AMP-binding_C"/>
    <property type="match status" value="1"/>
</dbReference>
<dbReference type="RefSeq" id="WP_202857766.1">
    <property type="nucleotide sequence ID" value="NZ_JAEUGD010000059.1"/>
</dbReference>
<dbReference type="Pfam" id="PF00668">
    <property type="entry name" value="Condensation"/>
    <property type="match status" value="1"/>
</dbReference>
<dbReference type="InterPro" id="IPR001242">
    <property type="entry name" value="Condensation_dom"/>
</dbReference>
<dbReference type="Pfam" id="PF00501">
    <property type="entry name" value="AMP-binding"/>
    <property type="match status" value="1"/>
</dbReference>
<keyword evidence="2" id="KW-0597">Phosphoprotein</keyword>